<sequence>MRILKINKDREQNESYLNNVDILKSKDCSGSAVANPNIGGVNSSSRIESSPLINDFLDFNDEVKNKIKKRLVRHTDLSQMACDKRANYHKACSCEGVEQELRKNCNIPYNQELLVKPVYRETKLYDCSICGSKVEFLINGICESCRYENQETKRSYKNDELIEDFYKKQKTDYLDKYNYEHILSVKRLEDCNKRILVYRDLNSNSKIENKDYEIPYLCHN</sequence>
<dbReference type="EMBL" id="BART01019382">
    <property type="protein sequence ID" value="GAG85467.1"/>
    <property type="molecule type" value="Genomic_DNA"/>
</dbReference>
<comment type="caution">
    <text evidence="1">The sequence shown here is derived from an EMBL/GenBank/DDBJ whole genome shotgun (WGS) entry which is preliminary data.</text>
</comment>
<protein>
    <submittedName>
        <fullName evidence="1">Uncharacterized protein</fullName>
    </submittedName>
</protein>
<feature type="non-terminal residue" evidence="1">
    <location>
        <position position="220"/>
    </location>
</feature>
<gene>
    <name evidence="1" type="ORF">S01H4_36288</name>
</gene>
<proteinExistence type="predicted"/>
<organism evidence="1">
    <name type="scientific">marine sediment metagenome</name>
    <dbReference type="NCBI Taxonomy" id="412755"/>
    <lineage>
        <taxon>unclassified sequences</taxon>
        <taxon>metagenomes</taxon>
        <taxon>ecological metagenomes</taxon>
    </lineage>
</organism>
<name>X1BWI0_9ZZZZ</name>
<evidence type="ECO:0000313" key="1">
    <source>
        <dbReference type="EMBL" id="GAG85467.1"/>
    </source>
</evidence>
<dbReference type="AlphaFoldDB" id="X1BWI0"/>
<reference evidence="1" key="1">
    <citation type="journal article" date="2014" name="Front. Microbiol.">
        <title>High frequency of phylogenetically diverse reductive dehalogenase-homologous genes in deep subseafloor sedimentary metagenomes.</title>
        <authorList>
            <person name="Kawai M."/>
            <person name="Futagami T."/>
            <person name="Toyoda A."/>
            <person name="Takaki Y."/>
            <person name="Nishi S."/>
            <person name="Hori S."/>
            <person name="Arai W."/>
            <person name="Tsubouchi T."/>
            <person name="Morono Y."/>
            <person name="Uchiyama I."/>
            <person name="Ito T."/>
            <person name="Fujiyama A."/>
            <person name="Inagaki F."/>
            <person name="Takami H."/>
        </authorList>
    </citation>
    <scope>NUCLEOTIDE SEQUENCE</scope>
    <source>
        <strain evidence="1">Expedition CK06-06</strain>
    </source>
</reference>
<accession>X1BWI0</accession>